<dbReference type="Gramene" id="Os09t0553750-00">
    <property type="protein sequence ID" value="Os09t0553750-00"/>
    <property type="gene ID" value="Os09g0553750"/>
</dbReference>
<gene>
    <name evidence="2" type="ordered locus">Os09g0553750</name>
    <name evidence="2" type="ORF">OSNPB_090553750</name>
</gene>
<feature type="region of interest" description="Disordered" evidence="1">
    <location>
        <begin position="175"/>
        <end position="195"/>
    </location>
</feature>
<evidence type="ECO:0000313" key="3">
    <source>
        <dbReference type="Proteomes" id="UP000059680"/>
    </source>
</evidence>
<feature type="compositionally biased region" description="Low complexity" evidence="1">
    <location>
        <begin position="1"/>
        <end position="38"/>
    </location>
</feature>
<dbReference type="EMBL" id="AP014965">
    <property type="protein sequence ID" value="BAT09330.1"/>
    <property type="molecule type" value="Genomic_DNA"/>
</dbReference>
<dbReference type="OMA" id="CAGGRIM"/>
<feature type="compositionally biased region" description="Basic residues" evidence="1">
    <location>
        <begin position="108"/>
        <end position="118"/>
    </location>
</feature>
<feature type="compositionally biased region" description="Basic residues" evidence="1">
    <location>
        <begin position="43"/>
        <end position="74"/>
    </location>
</feature>
<reference evidence="2 3" key="3">
    <citation type="journal article" date="2013" name="Rice">
        <title>Improvement of the Oryza sativa Nipponbare reference genome using next generation sequence and optical map data.</title>
        <authorList>
            <person name="Kawahara Y."/>
            <person name="de la Bastide M."/>
            <person name="Hamilton J.P."/>
            <person name="Kanamori H."/>
            <person name="McCombie W.R."/>
            <person name="Ouyang S."/>
            <person name="Schwartz D.C."/>
            <person name="Tanaka T."/>
            <person name="Wu J."/>
            <person name="Zhou S."/>
            <person name="Childs K.L."/>
            <person name="Davidson R.M."/>
            <person name="Lin H."/>
            <person name="Quesada-Ocampo L."/>
            <person name="Vaillancourt B."/>
            <person name="Sakai H."/>
            <person name="Lee S.S."/>
            <person name="Kim J."/>
            <person name="Numa H."/>
            <person name="Itoh T."/>
            <person name="Buell C.R."/>
            <person name="Matsumoto T."/>
        </authorList>
    </citation>
    <scope>NUCLEOTIDE SEQUENCE [LARGE SCALE GENOMIC DNA]</scope>
    <source>
        <strain evidence="3">cv. Nipponbare</strain>
    </source>
</reference>
<reference evidence="2 3" key="2">
    <citation type="journal article" date="2013" name="Plant Cell Physiol.">
        <title>Rice Annotation Project Database (RAP-DB): an integrative and interactive database for rice genomics.</title>
        <authorList>
            <person name="Sakai H."/>
            <person name="Lee S.S."/>
            <person name="Tanaka T."/>
            <person name="Numa H."/>
            <person name="Kim J."/>
            <person name="Kawahara Y."/>
            <person name="Wakimoto H."/>
            <person name="Yang C.C."/>
            <person name="Iwamoto M."/>
            <person name="Abe T."/>
            <person name="Yamada Y."/>
            <person name="Muto A."/>
            <person name="Inokuchi H."/>
            <person name="Ikemura T."/>
            <person name="Matsumoto T."/>
            <person name="Sasaki T."/>
            <person name="Itoh T."/>
        </authorList>
    </citation>
    <scope>NUCLEOTIDE SEQUENCE [LARGE SCALE GENOMIC DNA]</scope>
    <source>
        <strain evidence="3">cv. Nipponbare</strain>
    </source>
</reference>
<sequence>MASAAVSPSSSPTPARSAPATLSESTVSSATTPAASTTQPSRWRSRQRVSTARRRRRRSSMSRSIRNSRSRRVRFSSSSRAVRASSPSSSSSSSSQSPAATGSCTISKRLRSWSRRRSTSTCSSTSLSPDPESSPGRPPASAAWERRRMRPFMEPYPSTPHFSLAISTTTSRAGDSCGVGSTAGVTGHGDTSDATPPARLARIRYDVVLRGAAAPPHLAPTAAADAAAFRCFHPGCLATRFHAGLTGFTPTNTTGNSITGGGGGGHIWYCSGGCCAGGRIMGSFMDGFGD</sequence>
<dbReference type="AlphaFoldDB" id="A0A0N7KR87"/>
<evidence type="ECO:0000256" key="1">
    <source>
        <dbReference type="SAM" id="MobiDB-lite"/>
    </source>
</evidence>
<accession>A0A0N7KR87</accession>
<dbReference type="PaxDb" id="39947-A0A0N7KR87"/>
<proteinExistence type="predicted"/>
<dbReference type="InParanoid" id="A0A0N7KR87"/>
<name>A0A0N7KR87_ORYSJ</name>
<dbReference type="Proteomes" id="UP000059680">
    <property type="component" value="Chromosome 9"/>
</dbReference>
<keyword evidence="3" id="KW-1185">Reference proteome</keyword>
<feature type="compositionally biased region" description="Low complexity" evidence="1">
    <location>
        <begin position="119"/>
        <end position="135"/>
    </location>
</feature>
<protein>
    <submittedName>
        <fullName evidence="2">Os09g0553750 protein</fullName>
    </submittedName>
</protein>
<evidence type="ECO:0000313" key="2">
    <source>
        <dbReference type="EMBL" id="BAT09330.1"/>
    </source>
</evidence>
<feature type="compositionally biased region" description="Low complexity" evidence="1">
    <location>
        <begin position="75"/>
        <end position="95"/>
    </location>
</feature>
<reference evidence="3" key="1">
    <citation type="journal article" date="2005" name="Nature">
        <title>The map-based sequence of the rice genome.</title>
        <authorList>
            <consortium name="International rice genome sequencing project (IRGSP)"/>
            <person name="Matsumoto T."/>
            <person name="Wu J."/>
            <person name="Kanamori H."/>
            <person name="Katayose Y."/>
            <person name="Fujisawa M."/>
            <person name="Namiki N."/>
            <person name="Mizuno H."/>
            <person name="Yamamoto K."/>
            <person name="Antonio B.A."/>
            <person name="Baba T."/>
            <person name="Sakata K."/>
            <person name="Nagamura Y."/>
            <person name="Aoki H."/>
            <person name="Arikawa K."/>
            <person name="Arita K."/>
            <person name="Bito T."/>
            <person name="Chiden Y."/>
            <person name="Fujitsuka N."/>
            <person name="Fukunaka R."/>
            <person name="Hamada M."/>
            <person name="Harada C."/>
            <person name="Hayashi A."/>
            <person name="Hijishita S."/>
            <person name="Honda M."/>
            <person name="Hosokawa S."/>
            <person name="Ichikawa Y."/>
            <person name="Idonuma A."/>
            <person name="Iijima M."/>
            <person name="Ikeda M."/>
            <person name="Ikeno M."/>
            <person name="Ito K."/>
            <person name="Ito S."/>
            <person name="Ito T."/>
            <person name="Ito Y."/>
            <person name="Ito Y."/>
            <person name="Iwabuchi A."/>
            <person name="Kamiya K."/>
            <person name="Karasawa W."/>
            <person name="Kurita K."/>
            <person name="Katagiri S."/>
            <person name="Kikuta A."/>
            <person name="Kobayashi H."/>
            <person name="Kobayashi N."/>
            <person name="Machita K."/>
            <person name="Maehara T."/>
            <person name="Masukawa M."/>
            <person name="Mizubayashi T."/>
            <person name="Mukai Y."/>
            <person name="Nagasaki H."/>
            <person name="Nagata Y."/>
            <person name="Naito S."/>
            <person name="Nakashima M."/>
            <person name="Nakama Y."/>
            <person name="Nakamichi Y."/>
            <person name="Nakamura M."/>
            <person name="Meguro A."/>
            <person name="Negishi M."/>
            <person name="Ohta I."/>
            <person name="Ohta T."/>
            <person name="Okamoto M."/>
            <person name="Ono N."/>
            <person name="Saji S."/>
            <person name="Sakaguchi M."/>
            <person name="Sakai K."/>
            <person name="Shibata M."/>
            <person name="Shimokawa T."/>
            <person name="Song J."/>
            <person name="Takazaki Y."/>
            <person name="Terasawa K."/>
            <person name="Tsugane M."/>
            <person name="Tsuji K."/>
            <person name="Ueda S."/>
            <person name="Waki K."/>
            <person name="Yamagata H."/>
            <person name="Yamamoto M."/>
            <person name="Yamamoto S."/>
            <person name="Yamane H."/>
            <person name="Yoshiki S."/>
            <person name="Yoshihara R."/>
            <person name="Yukawa K."/>
            <person name="Zhong H."/>
            <person name="Yano M."/>
            <person name="Yuan Q."/>
            <person name="Ouyang S."/>
            <person name="Liu J."/>
            <person name="Jones K.M."/>
            <person name="Gansberger K."/>
            <person name="Moffat K."/>
            <person name="Hill J."/>
            <person name="Bera J."/>
            <person name="Fadrosh D."/>
            <person name="Jin S."/>
            <person name="Johri S."/>
            <person name="Kim M."/>
            <person name="Overton L."/>
            <person name="Reardon M."/>
            <person name="Tsitrin T."/>
            <person name="Vuong H."/>
            <person name="Weaver B."/>
            <person name="Ciecko A."/>
            <person name="Tallon L."/>
            <person name="Jackson J."/>
            <person name="Pai G."/>
            <person name="Aken S.V."/>
            <person name="Utterback T."/>
            <person name="Reidmuller S."/>
            <person name="Feldblyum T."/>
            <person name="Hsiao J."/>
            <person name="Zismann V."/>
            <person name="Iobst S."/>
            <person name="de Vazeille A.R."/>
            <person name="Buell C.R."/>
            <person name="Ying K."/>
            <person name="Li Y."/>
            <person name="Lu T."/>
            <person name="Huang Y."/>
            <person name="Zhao Q."/>
            <person name="Feng Q."/>
            <person name="Zhang L."/>
            <person name="Zhu J."/>
            <person name="Weng Q."/>
            <person name="Mu J."/>
            <person name="Lu Y."/>
            <person name="Fan D."/>
            <person name="Liu Y."/>
            <person name="Guan J."/>
            <person name="Zhang Y."/>
            <person name="Yu S."/>
            <person name="Liu X."/>
            <person name="Zhang Y."/>
            <person name="Hong G."/>
            <person name="Han B."/>
            <person name="Choisne N."/>
            <person name="Demange N."/>
            <person name="Orjeda G."/>
            <person name="Samain S."/>
            <person name="Cattolico L."/>
            <person name="Pelletier E."/>
            <person name="Couloux A."/>
            <person name="Segurens B."/>
            <person name="Wincker P."/>
            <person name="D'Hont A."/>
            <person name="Scarpelli C."/>
            <person name="Weissenbach J."/>
            <person name="Salanoubat M."/>
            <person name="Quetier F."/>
            <person name="Yu Y."/>
            <person name="Kim H.R."/>
            <person name="Rambo T."/>
            <person name="Currie J."/>
            <person name="Collura K."/>
            <person name="Luo M."/>
            <person name="Yang T."/>
            <person name="Ammiraju J.S.S."/>
            <person name="Engler F."/>
            <person name="Soderlund C."/>
            <person name="Wing R.A."/>
            <person name="Palmer L.E."/>
            <person name="de la Bastide M."/>
            <person name="Spiegel L."/>
            <person name="Nascimento L."/>
            <person name="Zutavern T."/>
            <person name="O'Shaughnessy A."/>
            <person name="Dike S."/>
            <person name="Dedhia N."/>
            <person name="Preston R."/>
            <person name="Balija V."/>
            <person name="McCombie W.R."/>
            <person name="Chow T."/>
            <person name="Chen H."/>
            <person name="Chung M."/>
            <person name="Chen C."/>
            <person name="Shaw J."/>
            <person name="Wu H."/>
            <person name="Hsiao K."/>
            <person name="Chao Y."/>
            <person name="Chu M."/>
            <person name="Cheng C."/>
            <person name="Hour A."/>
            <person name="Lee P."/>
            <person name="Lin S."/>
            <person name="Lin Y."/>
            <person name="Liou J."/>
            <person name="Liu S."/>
            <person name="Hsing Y."/>
            <person name="Raghuvanshi S."/>
            <person name="Mohanty A."/>
            <person name="Bharti A.K."/>
            <person name="Gaur A."/>
            <person name="Gupta V."/>
            <person name="Kumar D."/>
            <person name="Ravi V."/>
            <person name="Vij S."/>
            <person name="Kapur A."/>
            <person name="Khurana P."/>
            <person name="Khurana P."/>
            <person name="Khurana J.P."/>
            <person name="Tyagi A.K."/>
            <person name="Gaikwad K."/>
            <person name="Singh A."/>
            <person name="Dalal V."/>
            <person name="Srivastava S."/>
            <person name="Dixit A."/>
            <person name="Pal A.K."/>
            <person name="Ghazi I.A."/>
            <person name="Yadav M."/>
            <person name="Pandit A."/>
            <person name="Bhargava A."/>
            <person name="Sureshbabu K."/>
            <person name="Batra K."/>
            <person name="Sharma T.R."/>
            <person name="Mohapatra T."/>
            <person name="Singh N.K."/>
            <person name="Messing J."/>
            <person name="Nelson A.B."/>
            <person name="Fuks G."/>
            <person name="Kavchok S."/>
            <person name="Keizer G."/>
            <person name="Linton E."/>
            <person name="Llaca V."/>
            <person name="Song R."/>
            <person name="Tanyolac B."/>
            <person name="Young S."/>
            <person name="Ho-Il K."/>
            <person name="Hahn J.H."/>
            <person name="Sangsakoo G."/>
            <person name="Vanavichit A."/>
            <person name="de Mattos Luiz.A.T."/>
            <person name="Zimmer P.D."/>
            <person name="Malone G."/>
            <person name="Dellagostin O."/>
            <person name="de Oliveira A.C."/>
            <person name="Bevan M."/>
            <person name="Bancroft I."/>
            <person name="Minx P."/>
            <person name="Cordum H."/>
            <person name="Wilson R."/>
            <person name="Cheng Z."/>
            <person name="Jin W."/>
            <person name="Jiang J."/>
            <person name="Leong S.A."/>
            <person name="Iwama H."/>
            <person name="Gojobori T."/>
            <person name="Itoh T."/>
            <person name="Niimura Y."/>
            <person name="Fujii Y."/>
            <person name="Habara T."/>
            <person name="Sakai H."/>
            <person name="Sato Y."/>
            <person name="Wilson G."/>
            <person name="Kumar K."/>
            <person name="McCouch S."/>
            <person name="Juretic N."/>
            <person name="Hoen D."/>
            <person name="Wright S."/>
            <person name="Bruskiewich R."/>
            <person name="Bureau T."/>
            <person name="Miyao A."/>
            <person name="Hirochika H."/>
            <person name="Nishikawa T."/>
            <person name="Kadowaki K."/>
            <person name="Sugiura M."/>
            <person name="Burr B."/>
            <person name="Sasaki T."/>
        </authorList>
    </citation>
    <scope>NUCLEOTIDE SEQUENCE [LARGE SCALE GENOMIC DNA]</scope>
    <source>
        <strain evidence="3">cv. Nipponbare</strain>
    </source>
</reference>
<feature type="region of interest" description="Disordered" evidence="1">
    <location>
        <begin position="1"/>
        <end position="143"/>
    </location>
</feature>
<organism evidence="2 3">
    <name type="scientific">Oryza sativa subsp. japonica</name>
    <name type="common">Rice</name>
    <dbReference type="NCBI Taxonomy" id="39947"/>
    <lineage>
        <taxon>Eukaryota</taxon>
        <taxon>Viridiplantae</taxon>
        <taxon>Streptophyta</taxon>
        <taxon>Embryophyta</taxon>
        <taxon>Tracheophyta</taxon>
        <taxon>Spermatophyta</taxon>
        <taxon>Magnoliopsida</taxon>
        <taxon>Liliopsida</taxon>
        <taxon>Poales</taxon>
        <taxon>Poaceae</taxon>
        <taxon>BOP clade</taxon>
        <taxon>Oryzoideae</taxon>
        <taxon>Oryzeae</taxon>
        <taxon>Oryzinae</taxon>
        <taxon>Oryza</taxon>
        <taxon>Oryza sativa</taxon>
    </lineage>
</organism>
<feature type="compositionally biased region" description="Polar residues" evidence="1">
    <location>
        <begin position="96"/>
        <end position="106"/>
    </location>
</feature>